<proteinExistence type="predicted"/>
<evidence type="ECO:0000256" key="1">
    <source>
        <dbReference type="ARBA" id="ARBA00023015"/>
    </source>
</evidence>
<dbReference type="NCBIfam" id="NF033788">
    <property type="entry name" value="HTH_metalloreg"/>
    <property type="match status" value="1"/>
</dbReference>
<evidence type="ECO:0000256" key="2">
    <source>
        <dbReference type="ARBA" id="ARBA00023125"/>
    </source>
</evidence>
<gene>
    <name evidence="5" type="ORF">GCM10010531_26970</name>
</gene>
<dbReference type="PROSITE" id="PS50987">
    <property type="entry name" value="HTH_ARSR_2"/>
    <property type="match status" value="1"/>
</dbReference>
<reference evidence="6" key="1">
    <citation type="journal article" date="2019" name="Int. J. Syst. Evol. Microbiol.">
        <title>The Global Catalogue of Microorganisms (GCM) 10K type strain sequencing project: providing services to taxonomists for standard genome sequencing and annotation.</title>
        <authorList>
            <consortium name="The Broad Institute Genomics Platform"/>
            <consortium name="The Broad Institute Genome Sequencing Center for Infectious Disease"/>
            <person name="Wu L."/>
            <person name="Ma J."/>
        </authorList>
    </citation>
    <scope>NUCLEOTIDE SEQUENCE [LARGE SCALE GENOMIC DNA]</scope>
    <source>
        <strain evidence="6">JCM 15614</strain>
    </source>
</reference>
<dbReference type="Proteomes" id="UP001499924">
    <property type="component" value="Unassembled WGS sequence"/>
</dbReference>
<keyword evidence="2" id="KW-0238">DNA-binding</keyword>
<dbReference type="InterPro" id="IPR036390">
    <property type="entry name" value="WH_DNA-bd_sf"/>
</dbReference>
<dbReference type="InterPro" id="IPR001845">
    <property type="entry name" value="HTH_ArsR_DNA-bd_dom"/>
</dbReference>
<dbReference type="PANTHER" id="PTHR33154">
    <property type="entry name" value="TRANSCRIPTIONAL REGULATOR, ARSR FAMILY"/>
    <property type="match status" value="1"/>
</dbReference>
<evidence type="ECO:0000313" key="5">
    <source>
        <dbReference type="EMBL" id="GAA3172148.1"/>
    </source>
</evidence>
<protein>
    <submittedName>
        <fullName evidence="5">Metalloregulator ArsR/SmtB family transcription factor</fullName>
    </submittedName>
</protein>
<dbReference type="PRINTS" id="PR00778">
    <property type="entry name" value="HTHARSR"/>
</dbReference>
<dbReference type="InterPro" id="IPR051081">
    <property type="entry name" value="HTH_MetalResp_TranReg"/>
</dbReference>
<dbReference type="EMBL" id="BAAAVV010000006">
    <property type="protein sequence ID" value="GAA3172148.1"/>
    <property type="molecule type" value="Genomic_DNA"/>
</dbReference>
<keyword evidence="3" id="KW-0804">Transcription</keyword>
<feature type="domain" description="HTH arsR-type" evidence="4">
    <location>
        <begin position="1"/>
        <end position="83"/>
    </location>
</feature>
<dbReference type="Pfam" id="PF12840">
    <property type="entry name" value="HTH_20"/>
    <property type="match status" value="1"/>
</dbReference>
<dbReference type="Gene3D" id="1.10.10.10">
    <property type="entry name" value="Winged helix-like DNA-binding domain superfamily/Winged helix DNA-binding domain"/>
    <property type="match status" value="1"/>
</dbReference>
<dbReference type="PANTHER" id="PTHR33154:SF33">
    <property type="entry name" value="TRANSCRIPTIONAL REPRESSOR SDPR"/>
    <property type="match status" value="1"/>
</dbReference>
<comment type="caution">
    <text evidence="5">The sequence shown here is derived from an EMBL/GenBank/DDBJ whole genome shotgun (WGS) entry which is preliminary data.</text>
</comment>
<keyword evidence="1" id="KW-0805">Transcription regulation</keyword>
<accession>A0ABP6P991</accession>
<dbReference type="SUPFAM" id="SSF46785">
    <property type="entry name" value="Winged helix' DNA-binding domain"/>
    <property type="match status" value="1"/>
</dbReference>
<dbReference type="InterPro" id="IPR036388">
    <property type="entry name" value="WH-like_DNA-bd_sf"/>
</dbReference>
<organism evidence="5 6">
    <name type="scientific">Blastococcus jejuensis</name>
    <dbReference type="NCBI Taxonomy" id="351224"/>
    <lineage>
        <taxon>Bacteria</taxon>
        <taxon>Bacillati</taxon>
        <taxon>Actinomycetota</taxon>
        <taxon>Actinomycetes</taxon>
        <taxon>Geodermatophilales</taxon>
        <taxon>Geodermatophilaceae</taxon>
        <taxon>Blastococcus</taxon>
    </lineage>
</organism>
<dbReference type="CDD" id="cd00090">
    <property type="entry name" value="HTH_ARSR"/>
    <property type="match status" value="1"/>
</dbReference>
<dbReference type="InterPro" id="IPR011991">
    <property type="entry name" value="ArsR-like_HTH"/>
</dbReference>
<evidence type="ECO:0000313" key="6">
    <source>
        <dbReference type="Proteomes" id="UP001499924"/>
    </source>
</evidence>
<sequence>MIEALADRTRRSIFELLADGPRSVVEIASAVPVSRPAVSQHLRVLKEVHLVDSRAQGTRRIYSVDPRGLQAARAYFERFWAGALAAYAREVDRTEPEKGNDQ</sequence>
<evidence type="ECO:0000259" key="4">
    <source>
        <dbReference type="PROSITE" id="PS50987"/>
    </source>
</evidence>
<keyword evidence="6" id="KW-1185">Reference proteome</keyword>
<dbReference type="SMART" id="SM00418">
    <property type="entry name" value="HTH_ARSR"/>
    <property type="match status" value="1"/>
</dbReference>
<name>A0ABP6P991_9ACTN</name>
<evidence type="ECO:0000256" key="3">
    <source>
        <dbReference type="ARBA" id="ARBA00023163"/>
    </source>
</evidence>